<comment type="caution">
    <text evidence="1">The sequence shown here is derived from an EMBL/GenBank/DDBJ whole genome shotgun (WGS) entry which is preliminary data.</text>
</comment>
<sequence length="106" mass="11386">MTRHADSAYRPLYNAALSADPGDDMYGNLLPLHLRYLAANGRMSGSTGGISADGIRFFPQWIGVPDDAGGFLYSPSGSPEGYDMYGMQCRGPVALGGGWWMCGMRD</sequence>
<gene>
    <name evidence="1" type="ORF">GOARA_021_00790</name>
</gene>
<dbReference type="STRING" id="1073574.GOARA_021_00790"/>
<accession>G7GZ17</accession>
<dbReference type="OrthoDB" id="4640062at2"/>
<organism evidence="1 2">
    <name type="scientific">Gordonia araii NBRC 100433</name>
    <dbReference type="NCBI Taxonomy" id="1073574"/>
    <lineage>
        <taxon>Bacteria</taxon>
        <taxon>Bacillati</taxon>
        <taxon>Actinomycetota</taxon>
        <taxon>Actinomycetes</taxon>
        <taxon>Mycobacteriales</taxon>
        <taxon>Gordoniaceae</taxon>
        <taxon>Gordonia</taxon>
    </lineage>
</organism>
<dbReference type="AlphaFoldDB" id="G7GZ17"/>
<dbReference type="Proteomes" id="UP000035088">
    <property type="component" value="Unassembled WGS sequence"/>
</dbReference>
<protein>
    <submittedName>
        <fullName evidence="1">Uncharacterized protein</fullName>
    </submittedName>
</protein>
<dbReference type="RefSeq" id="WP_007320919.1">
    <property type="nucleotide sequence ID" value="NZ_BAEE01000021.1"/>
</dbReference>
<proteinExistence type="predicted"/>
<name>G7GZ17_9ACTN</name>
<keyword evidence="2" id="KW-1185">Reference proteome</keyword>
<reference evidence="1 2" key="1">
    <citation type="submission" date="2011-11" db="EMBL/GenBank/DDBJ databases">
        <title>Whole genome shotgun sequence of Gordonia araii NBRC 100433.</title>
        <authorList>
            <person name="Yoshida Y."/>
            <person name="Hosoyama A."/>
            <person name="Tsuchikane K."/>
            <person name="Katsumata H."/>
            <person name="Yamazaki S."/>
            <person name="Fujita N."/>
        </authorList>
    </citation>
    <scope>NUCLEOTIDE SEQUENCE [LARGE SCALE GENOMIC DNA]</scope>
    <source>
        <strain evidence="1 2">NBRC 100433</strain>
    </source>
</reference>
<evidence type="ECO:0000313" key="2">
    <source>
        <dbReference type="Proteomes" id="UP000035088"/>
    </source>
</evidence>
<dbReference type="EMBL" id="BAEE01000021">
    <property type="protein sequence ID" value="GAB08842.1"/>
    <property type="molecule type" value="Genomic_DNA"/>
</dbReference>
<evidence type="ECO:0000313" key="1">
    <source>
        <dbReference type="EMBL" id="GAB08842.1"/>
    </source>
</evidence>